<evidence type="ECO:0000256" key="1">
    <source>
        <dbReference type="SAM" id="MobiDB-lite"/>
    </source>
</evidence>
<feature type="region of interest" description="Disordered" evidence="1">
    <location>
        <begin position="32"/>
        <end position="71"/>
    </location>
</feature>
<keyword evidence="3" id="KW-1185">Reference proteome</keyword>
<dbReference type="GeneID" id="18126131"/>
<dbReference type="RefSeq" id="YP_008992215.1">
    <property type="nucleotide sequence ID" value="NC_023177.1"/>
</dbReference>
<name>V9XST4_9ABAC</name>
<dbReference type="KEGG" id="vg:18126131"/>
<proteinExistence type="predicted"/>
<gene>
    <name evidence="2" type="ORF">chmu123</name>
</gene>
<organism evidence="2 3">
    <name type="scientific">Choristoneura murinana nucleopolyhedrovirus</name>
    <dbReference type="NCBI Taxonomy" id="1987479"/>
    <lineage>
        <taxon>Viruses</taxon>
        <taxon>Viruses incertae sedis</taxon>
        <taxon>Naldaviricetes</taxon>
        <taxon>Lefavirales</taxon>
        <taxon>Baculoviridae</taxon>
        <taxon>Alphabaculovirus</taxon>
        <taxon>Alphabaculovirus chomurinanae</taxon>
    </lineage>
</organism>
<dbReference type="Proteomes" id="UP000203482">
    <property type="component" value="Segment"/>
</dbReference>
<protein>
    <submittedName>
        <fullName evidence="2">Uncharacterized protein</fullName>
    </submittedName>
</protein>
<evidence type="ECO:0000313" key="3">
    <source>
        <dbReference type="Proteomes" id="UP000203482"/>
    </source>
</evidence>
<sequence length="71" mass="7977">MALAFRERSCSKSKVGADACFKMALAFRERSCSKSKVGADSPLDSPQKKWNPLFENNRARNARSAPTHVYR</sequence>
<reference evidence="2 3" key="1">
    <citation type="journal article" date="2014" name="Genome Announc.">
        <title>Genome Sequence of an Alphabaculovirus Isolated from Choristoneura murinana.</title>
        <authorList>
            <person name="Rohrmann G.F."/>
            <person name="Erlandson M.A."/>
            <person name="Theilmann D.A."/>
        </authorList>
    </citation>
    <scope>NUCLEOTIDE SEQUENCE [LARGE SCALE GENOMIC DNA]</scope>
    <source>
        <strain evidence="2 3">Darmstadt</strain>
    </source>
</reference>
<accession>V9XST4</accession>
<evidence type="ECO:0000313" key="2">
    <source>
        <dbReference type="EMBL" id="AHD25609.1"/>
    </source>
</evidence>
<dbReference type="EMBL" id="KF894742">
    <property type="protein sequence ID" value="AHD25609.1"/>
    <property type="molecule type" value="Genomic_DNA"/>
</dbReference>